<dbReference type="PANTHER" id="PTHR43283">
    <property type="entry name" value="BETA-LACTAMASE-RELATED"/>
    <property type="match status" value="1"/>
</dbReference>
<dbReference type="PANTHER" id="PTHR43283:SF3">
    <property type="entry name" value="BETA-LACTAMASE FAMILY PROTEIN (AFU_ORTHOLOGUE AFUA_5G07500)"/>
    <property type="match status" value="1"/>
</dbReference>
<dbReference type="Pfam" id="PF00144">
    <property type="entry name" value="Beta-lactamase"/>
    <property type="match status" value="1"/>
</dbReference>
<dbReference type="EMBL" id="QTJU01000009">
    <property type="protein sequence ID" value="RFM26534.1"/>
    <property type="molecule type" value="Genomic_DNA"/>
</dbReference>
<keyword evidence="4" id="KW-1185">Reference proteome</keyword>
<dbReference type="Gene3D" id="3.40.710.10">
    <property type="entry name" value="DD-peptidase/beta-lactamase superfamily"/>
    <property type="match status" value="1"/>
</dbReference>
<sequence>MTQKPAFICMKVSLILLFLQLLQPAFSQYNFTQADALLQQHQQQLGNNVVALVYKNGKLVYQKEMGGFNSNTPARIASCSKWLTAALVMTFVEEGKLNLDDKVGKYLPIFDTYGKSYITVRQCLSHLSGIAADKPGLLSFIKISRYSTLEVEVNDFASKNEIEAKPGSAFRYSAVGLNIAGRILEVISKKPFDRLMTDRIFKPLGMKNSSFASEKAVNPSGGATSTAADYMNFLTMILNKGMFNGKRLLSEASIAEMQQSRTHGLSITYTPAAGEGFEYGYGEWVQEKDAAGNSTVVSSPGLFGTWPLVDMGRQYASIIFVKTLLNEQRKDVYLQLKQAFDAAMK</sequence>
<feature type="signal peptide" evidence="1">
    <location>
        <begin position="1"/>
        <end position="27"/>
    </location>
</feature>
<proteinExistence type="predicted"/>
<dbReference type="GO" id="GO:0016787">
    <property type="term" value="F:hydrolase activity"/>
    <property type="evidence" value="ECO:0007669"/>
    <property type="project" value="UniProtKB-KW"/>
</dbReference>
<evidence type="ECO:0000259" key="2">
    <source>
        <dbReference type="Pfam" id="PF00144"/>
    </source>
</evidence>
<dbReference type="InterPro" id="IPR050789">
    <property type="entry name" value="Diverse_Enzym_Activities"/>
</dbReference>
<gene>
    <name evidence="3" type="ORF">DXN05_20160</name>
</gene>
<dbReference type="Proteomes" id="UP000261284">
    <property type="component" value="Unassembled WGS sequence"/>
</dbReference>
<reference evidence="3 4" key="1">
    <citation type="submission" date="2018-08" db="EMBL/GenBank/DDBJ databases">
        <title>Chitinophagaceae sp. K23C18032701, a novel bacterium isolated from forest soil.</title>
        <authorList>
            <person name="Wang C."/>
        </authorList>
    </citation>
    <scope>NUCLEOTIDE SEQUENCE [LARGE SCALE GENOMIC DNA]</scope>
    <source>
        <strain evidence="3 4">K23C18032701</strain>
    </source>
</reference>
<keyword evidence="3" id="KW-0378">Hydrolase</keyword>
<feature type="chain" id="PRO_5017805824" evidence="1">
    <location>
        <begin position="28"/>
        <end position="345"/>
    </location>
</feature>
<evidence type="ECO:0000256" key="1">
    <source>
        <dbReference type="SAM" id="SignalP"/>
    </source>
</evidence>
<evidence type="ECO:0000313" key="3">
    <source>
        <dbReference type="EMBL" id="RFM26534.1"/>
    </source>
</evidence>
<dbReference type="SUPFAM" id="SSF56601">
    <property type="entry name" value="beta-lactamase/transpeptidase-like"/>
    <property type="match status" value="1"/>
</dbReference>
<dbReference type="OrthoDB" id="2247630at2"/>
<name>A0A3E1NFF3_9BACT</name>
<dbReference type="AlphaFoldDB" id="A0A3E1NFF3"/>
<feature type="domain" description="Beta-lactamase-related" evidence="2">
    <location>
        <begin position="39"/>
        <end position="327"/>
    </location>
</feature>
<comment type="caution">
    <text evidence="3">The sequence shown here is derived from an EMBL/GenBank/DDBJ whole genome shotgun (WGS) entry which is preliminary data.</text>
</comment>
<keyword evidence="1" id="KW-0732">Signal</keyword>
<evidence type="ECO:0000313" key="4">
    <source>
        <dbReference type="Proteomes" id="UP000261284"/>
    </source>
</evidence>
<dbReference type="InterPro" id="IPR012338">
    <property type="entry name" value="Beta-lactam/transpept-like"/>
</dbReference>
<dbReference type="InterPro" id="IPR001466">
    <property type="entry name" value="Beta-lactam-related"/>
</dbReference>
<protein>
    <submittedName>
        <fullName evidence="3">Class A beta-lactamase-related serine hydrolase</fullName>
    </submittedName>
</protein>
<dbReference type="RefSeq" id="WP_116849088.1">
    <property type="nucleotide sequence ID" value="NZ_QTJU01000009.1"/>
</dbReference>
<accession>A0A3E1NFF3</accession>
<organism evidence="3 4">
    <name type="scientific">Deminuibacter soli</name>
    <dbReference type="NCBI Taxonomy" id="2291815"/>
    <lineage>
        <taxon>Bacteria</taxon>
        <taxon>Pseudomonadati</taxon>
        <taxon>Bacteroidota</taxon>
        <taxon>Chitinophagia</taxon>
        <taxon>Chitinophagales</taxon>
        <taxon>Chitinophagaceae</taxon>
        <taxon>Deminuibacter</taxon>
    </lineage>
</organism>